<gene>
    <name evidence="1" type="ORF">HJG63_013093</name>
</gene>
<sequence length="104" mass="11441">MGWFLAIMRGSFWDPRGRAGVGPALTARITAWAWPGTPALLSLRVHHCPLPSSSRAFSSRTTVMKPVPPSLFQALEKASGEEKKVMRRTHECERGKKKDAVAAL</sequence>
<name>A0A7J8HS30_ROUAE</name>
<keyword evidence="2" id="KW-1185">Reference proteome</keyword>
<comment type="caution">
    <text evidence="1">The sequence shown here is derived from an EMBL/GenBank/DDBJ whole genome shotgun (WGS) entry which is preliminary data.</text>
</comment>
<dbReference type="EMBL" id="JACASE010000004">
    <property type="protein sequence ID" value="KAF6475176.1"/>
    <property type="molecule type" value="Genomic_DNA"/>
</dbReference>
<protein>
    <submittedName>
        <fullName evidence="1">Uncharacterized protein</fullName>
    </submittedName>
</protein>
<dbReference type="Proteomes" id="UP000593571">
    <property type="component" value="Unassembled WGS sequence"/>
</dbReference>
<proteinExistence type="predicted"/>
<dbReference type="AlphaFoldDB" id="A0A7J8HS30"/>
<organism evidence="1 2">
    <name type="scientific">Rousettus aegyptiacus</name>
    <name type="common">Egyptian fruit bat</name>
    <name type="synonym">Pteropus aegyptiacus</name>
    <dbReference type="NCBI Taxonomy" id="9407"/>
    <lineage>
        <taxon>Eukaryota</taxon>
        <taxon>Metazoa</taxon>
        <taxon>Chordata</taxon>
        <taxon>Craniata</taxon>
        <taxon>Vertebrata</taxon>
        <taxon>Euteleostomi</taxon>
        <taxon>Mammalia</taxon>
        <taxon>Eutheria</taxon>
        <taxon>Laurasiatheria</taxon>
        <taxon>Chiroptera</taxon>
        <taxon>Yinpterochiroptera</taxon>
        <taxon>Pteropodoidea</taxon>
        <taxon>Pteropodidae</taxon>
        <taxon>Rousettinae</taxon>
        <taxon>Rousettus</taxon>
    </lineage>
</organism>
<evidence type="ECO:0000313" key="2">
    <source>
        <dbReference type="Proteomes" id="UP000593571"/>
    </source>
</evidence>
<evidence type="ECO:0000313" key="1">
    <source>
        <dbReference type="EMBL" id="KAF6475176.1"/>
    </source>
</evidence>
<reference evidence="1 2" key="1">
    <citation type="journal article" date="2020" name="Nature">
        <title>Six reference-quality genomes reveal evolution of bat adaptations.</title>
        <authorList>
            <person name="Jebb D."/>
            <person name="Huang Z."/>
            <person name="Pippel M."/>
            <person name="Hughes G.M."/>
            <person name="Lavrichenko K."/>
            <person name="Devanna P."/>
            <person name="Winkler S."/>
            <person name="Jermiin L.S."/>
            <person name="Skirmuntt E.C."/>
            <person name="Katzourakis A."/>
            <person name="Burkitt-Gray L."/>
            <person name="Ray D.A."/>
            <person name="Sullivan K.A.M."/>
            <person name="Roscito J.G."/>
            <person name="Kirilenko B.M."/>
            <person name="Davalos L.M."/>
            <person name="Corthals A.P."/>
            <person name="Power M.L."/>
            <person name="Jones G."/>
            <person name="Ransome R.D."/>
            <person name="Dechmann D.K.N."/>
            <person name="Locatelli A.G."/>
            <person name="Puechmaille S.J."/>
            <person name="Fedrigo O."/>
            <person name="Jarvis E.D."/>
            <person name="Hiller M."/>
            <person name="Vernes S.C."/>
            <person name="Myers E.W."/>
            <person name="Teeling E.C."/>
        </authorList>
    </citation>
    <scope>NUCLEOTIDE SEQUENCE [LARGE SCALE GENOMIC DNA]</scope>
    <source>
        <strain evidence="1">MRouAeg1</strain>
        <tissue evidence="1">Muscle</tissue>
    </source>
</reference>
<accession>A0A7J8HS30</accession>